<sequence>MAQWDSNVQTKVVEARVQHRAQSVVRRNGMVSLNPGGNEPIPEYQDEARRVRMLDTLIHQTGQGCGGWDATDHAAFVAVLRHLGWTDVTLANHLKHHDEGFDALQVEAVVRRCCSGSGVLTSKSPDAIRTHLDWYFSHLKLVHEKRRAIATWKDKRDEQRRASSLAPSPPTQQPMLASDKMDERRARELADTKAQVRAWRTERRMQEQQANETRSNRPLSSSAEALRRLETKQKVALYKLKKEEERARQEAASEIVRKASMARQPSKKQLHIMSETAIATAKARLDKIQSHQAASQQAAALPHRPKLHLNMPTDSTAAQPTKSSTARETTPDEVQDMAAARRALGAHAAYVPGLAGARHVKGKSFGHVSSQPRQVPSWRAIK</sequence>
<feature type="region of interest" description="Disordered" evidence="2">
    <location>
        <begin position="288"/>
        <end position="332"/>
    </location>
</feature>
<name>A0A024TAL5_9STRA</name>
<dbReference type="AlphaFoldDB" id="A0A024TAL5"/>
<dbReference type="VEuPathDB" id="FungiDB:H310_14613"/>
<feature type="region of interest" description="Disordered" evidence="2">
    <location>
        <begin position="152"/>
        <end position="183"/>
    </location>
</feature>
<reference evidence="3" key="1">
    <citation type="submission" date="2013-12" db="EMBL/GenBank/DDBJ databases">
        <title>The Genome Sequence of Aphanomyces invadans NJM9701.</title>
        <authorList>
            <consortium name="The Broad Institute Genomics Platform"/>
            <person name="Russ C."/>
            <person name="Tyler B."/>
            <person name="van West P."/>
            <person name="Dieguez-Uribeondo J."/>
            <person name="Young S.K."/>
            <person name="Zeng Q."/>
            <person name="Gargeya S."/>
            <person name="Fitzgerald M."/>
            <person name="Abouelleil A."/>
            <person name="Alvarado L."/>
            <person name="Chapman S.B."/>
            <person name="Gainer-Dewar J."/>
            <person name="Goldberg J."/>
            <person name="Griggs A."/>
            <person name="Gujja S."/>
            <person name="Hansen M."/>
            <person name="Howarth C."/>
            <person name="Imamovic A."/>
            <person name="Ireland A."/>
            <person name="Larimer J."/>
            <person name="McCowan C."/>
            <person name="Murphy C."/>
            <person name="Pearson M."/>
            <person name="Poon T.W."/>
            <person name="Priest M."/>
            <person name="Roberts A."/>
            <person name="Saif S."/>
            <person name="Shea T."/>
            <person name="Sykes S."/>
            <person name="Wortman J."/>
            <person name="Nusbaum C."/>
            <person name="Birren B."/>
        </authorList>
    </citation>
    <scope>NUCLEOTIDE SEQUENCE [LARGE SCALE GENOMIC DNA]</scope>
    <source>
        <strain evidence="3">NJM9701</strain>
    </source>
</reference>
<gene>
    <name evidence="3" type="ORF">H310_14613</name>
</gene>
<evidence type="ECO:0000313" key="3">
    <source>
        <dbReference type="EMBL" id="ETV90661.1"/>
    </source>
</evidence>
<dbReference type="PANTHER" id="PTHR21549:SF0">
    <property type="entry name" value="COILED-COIL DOMAIN-CONTAINING PROTEIN 112"/>
    <property type="match status" value="1"/>
</dbReference>
<feature type="compositionally biased region" description="Polar residues" evidence="2">
    <location>
        <begin position="207"/>
        <end position="223"/>
    </location>
</feature>
<dbReference type="InterPro" id="IPR039902">
    <property type="entry name" value="CCDC148/CCDC112"/>
</dbReference>
<feature type="compositionally biased region" description="Low complexity" evidence="2">
    <location>
        <begin position="290"/>
        <end position="300"/>
    </location>
</feature>
<accession>A0A024TAL5</accession>
<proteinExistence type="predicted"/>
<feature type="compositionally biased region" description="Basic and acidic residues" evidence="2">
    <location>
        <begin position="152"/>
        <end position="161"/>
    </location>
</feature>
<feature type="region of interest" description="Disordered" evidence="2">
    <location>
        <begin position="199"/>
        <end position="224"/>
    </location>
</feature>
<feature type="compositionally biased region" description="Polar residues" evidence="2">
    <location>
        <begin position="312"/>
        <end position="328"/>
    </location>
</feature>
<dbReference type="STRING" id="157072.A0A024TAL5"/>
<dbReference type="OrthoDB" id="2152435at2759"/>
<dbReference type="PANTHER" id="PTHR21549">
    <property type="entry name" value="MUTATED IN BLADDER CANCER 1"/>
    <property type="match status" value="1"/>
</dbReference>
<keyword evidence="1" id="KW-0175">Coiled coil</keyword>
<dbReference type="EMBL" id="KI914027">
    <property type="protein sequence ID" value="ETV90661.1"/>
    <property type="molecule type" value="Genomic_DNA"/>
</dbReference>
<feature type="region of interest" description="Disordered" evidence="2">
    <location>
        <begin position="362"/>
        <end position="382"/>
    </location>
</feature>
<protein>
    <submittedName>
        <fullName evidence="3">Uncharacterized protein</fullName>
    </submittedName>
</protein>
<evidence type="ECO:0000256" key="2">
    <source>
        <dbReference type="SAM" id="MobiDB-lite"/>
    </source>
</evidence>
<dbReference type="RefSeq" id="XP_008880731.1">
    <property type="nucleotide sequence ID" value="XM_008882509.1"/>
</dbReference>
<evidence type="ECO:0000256" key="1">
    <source>
        <dbReference type="ARBA" id="ARBA00023054"/>
    </source>
</evidence>
<organism evidence="3">
    <name type="scientific">Aphanomyces invadans</name>
    <dbReference type="NCBI Taxonomy" id="157072"/>
    <lineage>
        <taxon>Eukaryota</taxon>
        <taxon>Sar</taxon>
        <taxon>Stramenopiles</taxon>
        <taxon>Oomycota</taxon>
        <taxon>Saprolegniomycetes</taxon>
        <taxon>Saprolegniales</taxon>
        <taxon>Verrucalvaceae</taxon>
        <taxon>Aphanomyces</taxon>
    </lineage>
</organism>
<dbReference type="GeneID" id="20091663"/>